<reference evidence="1 2" key="1">
    <citation type="journal article" date="2013" name="Nat. Genet.">
        <title>The genome of the hydatid tapeworm Echinococcus granulosus.</title>
        <authorList>
            <person name="Zheng H."/>
            <person name="Zhang W."/>
            <person name="Zhang L."/>
            <person name="Zhang Z."/>
            <person name="Li J."/>
            <person name="Lu G."/>
            <person name="Zhu Y."/>
            <person name="Wang Y."/>
            <person name="Huang Y."/>
            <person name="Liu J."/>
            <person name="Kang H."/>
            <person name="Chen J."/>
            <person name="Wang L."/>
            <person name="Chen A."/>
            <person name="Yu S."/>
            <person name="Gao Z."/>
            <person name="Jin L."/>
            <person name="Gu W."/>
            <person name="Wang Z."/>
            <person name="Zhao L."/>
            <person name="Shi B."/>
            <person name="Wen H."/>
            <person name="Lin R."/>
            <person name="Jones M.K."/>
            <person name="Brejova B."/>
            <person name="Vinar T."/>
            <person name="Zhao G."/>
            <person name="McManus D.P."/>
            <person name="Chen Z."/>
            <person name="Zhou Y."/>
            <person name="Wang S."/>
        </authorList>
    </citation>
    <scope>NUCLEOTIDE SEQUENCE [LARGE SCALE GENOMIC DNA]</scope>
</reference>
<dbReference type="AlphaFoldDB" id="W6UNW1"/>
<dbReference type="OMA" id="HQEHSED"/>
<dbReference type="GeneID" id="36340873"/>
<dbReference type="CTD" id="36340873"/>
<proteinExistence type="predicted"/>
<organism evidence="1 2">
    <name type="scientific">Echinococcus granulosus</name>
    <name type="common">Hydatid tapeworm</name>
    <dbReference type="NCBI Taxonomy" id="6210"/>
    <lineage>
        <taxon>Eukaryota</taxon>
        <taxon>Metazoa</taxon>
        <taxon>Spiralia</taxon>
        <taxon>Lophotrochozoa</taxon>
        <taxon>Platyhelminthes</taxon>
        <taxon>Cestoda</taxon>
        <taxon>Eucestoda</taxon>
        <taxon>Cyclophyllidea</taxon>
        <taxon>Taeniidae</taxon>
        <taxon>Echinococcus</taxon>
        <taxon>Echinococcus granulosus group</taxon>
    </lineage>
</organism>
<protein>
    <submittedName>
        <fullName evidence="1">Uncharacterized protein</fullName>
    </submittedName>
</protein>
<evidence type="ECO:0000313" key="1">
    <source>
        <dbReference type="EMBL" id="EUB59997.1"/>
    </source>
</evidence>
<dbReference type="KEGG" id="egl:EGR_05158"/>
<dbReference type="InterPro" id="IPR027417">
    <property type="entry name" value="P-loop_NTPase"/>
</dbReference>
<keyword evidence="2" id="KW-1185">Reference proteome</keyword>
<comment type="caution">
    <text evidence="1">The sequence shown here is derived from an EMBL/GenBank/DDBJ whole genome shotgun (WGS) entry which is preliminary data.</text>
</comment>
<gene>
    <name evidence="1" type="ORF">EGR_05158</name>
</gene>
<evidence type="ECO:0000313" key="2">
    <source>
        <dbReference type="Proteomes" id="UP000019149"/>
    </source>
</evidence>
<dbReference type="EMBL" id="APAU02000036">
    <property type="protein sequence ID" value="EUB59997.1"/>
    <property type="molecule type" value="Genomic_DNA"/>
</dbReference>
<dbReference type="RefSeq" id="XP_024351193.1">
    <property type="nucleotide sequence ID" value="XM_024494407.1"/>
</dbReference>
<sequence length="316" mass="35660">MSQILEMKTNFDAEMLRLVLGFCAGFYSGAYYQDKYKITPVCEPTEMYNKLREYINDLLGGKKNVGFGGAQEDIFLATIPSLLSGPAYGGQATSSLLIAAVRPAKQYMAHLTSPLHRSAGQHKICTLDLTDSFLDSSVTESGEHLYNYLQKRVTNFIDSAGKGRKIFVFLDDLAALTDLNVPSNRLLGSLLVSNLHCLVVGYRGHVDFDSDDFLLHLARRRAEFCLDVTTFDNRYSDSIEGQLIISQKNQEHNEDRPIKPTKFLFRVVDRRIQCYYPGASSLLFGMMNLKDLSYLGKRYKSKRWRGLGIKIYLLAA</sequence>
<accession>W6UNW1</accession>
<name>W6UNW1_ECHGR</name>
<dbReference type="Gene3D" id="3.40.50.300">
    <property type="entry name" value="P-loop containing nucleotide triphosphate hydrolases"/>
    <property type="match status" value="1"/>
</dbReference>
<dbReference type="Proteomes" id="UP000019149">
    <property type="component" value="Unassembled WGS sequence"/>
</dbReference>
<dbReference type="OrthoDB" id="9995306at2759"/>